<dbReference type="Proteomes" id="UP001064048">
    <property type="component" value="Chromosome 2"/>
</dbReference>
<keyword evidence="2" id="KW-1185">Reference proteome</keyword>
<dbReference type="EMBL" id="CM046102">
    <property type="protein sequence ID" value="KAI8439850.1"/>
    <property type="molecule type" value="Genomic_DNA"/>
</dbReference>
<name>A0ACC0KU88_CHOFU</name>
<comment type="caution">
    <text evidence="1">The sequence shown here is derived from an EMBL/GenBank/DDBJ whole genome shotgun (WGS) entry which is preliminary data.</text>
</comment>
<evidence type="ECO:0000313" key="1">
    <source>
        <dbReference type="EMBL" id="KAI8439850.1"/>
    </source>
</evidence>
<reference evidence="1 2" key="1">
    <citation type="journal article" date="2022" name="Genome Biol. Evol.">
        <title>The Spruce Budworm Genome: Reconstructing the Evolutionary History of Antifreeze Proteins.</title>
        <authorList>
            <person name="Beliveau C."/>
            <person name="Gagne P."/>
            <person name="Picq S."/>
            <person name="Vernygora O."/>
            <person name="Keeling C.I."/>
            <person name="Pinkney K."/>
            <person name="Doucet D."/>
            <person name="Wen F."/>
            <person name="Johnston J.S."/>
            <person name="Maaroufi H."/>
            <person name="Boyle B."/>
            <person name="Laroche J."/>
            <person name="Dewar K."/>
            <person name="Juretic N."/>
            <person name="Blackburn G."/>
            <person name="Nisole A."/>
            <person name="Brunet B."/>
            <person name="Brandao M."/>
            <person name="Lumley L."/>
            <person name="Duan J."/>
            <person name="Quan G."/>
            <person name="Lucarotti C.J."/>
            <person name="Roe A.D."/>
            <person name="Sperling F.A.H."/>
            <person name="Levesque R.C."/>
            <person name="Cusson M."/>
        </authorList>
    </citation>
    <scope>NUCLEOTIDE SEQUENCE [LARGE SCALE GENOMIC DNA]</scope>
    <source>
        <strain evidence="1">Glfc:IPQL:Cfum</strain>
    </source>
</reference>
<gene>
    <name evidence="1" type="ORF">MSG28_001319</name>
</gene>
<proteinExistence type="predicted"/>
<protein>
    <submittedName>
        <fullName evidence="1">Uncharacterized protein</fullName>
    </submittedName>
</protein>
<sequence length="142" mass="15836">MMQSKRGKTFKVMKVIATLILNAAYCSGTQDDILSCDASSIEPCPWEHQICNVTSHLCNCISGYVMVDKRCEEPGHDYSAHHNATAAVVTIFTLALVICGLVLVIRKYNLIEYLQQKINLKRNGDVMYEDVMIGQDDPPLTP</sequence>
<evidence type="ECO:0000313" key="2">
    <source>
        <dbReference type="Proteomes" id="UP001064048"/>
    </source>
</evidence>
<organism evidence="1 2">
    <name type="scientific">Choristoneura fumiferana</name>
    <name type="common">Spruce budworm moth</name>
    <name type="synonym">Archips fumiferana</name>
    <dbReference type="NCBI Taxonomy" id="7141"/>
    <lineage>
        <taxon>Eukaryota</taxon>
        <taxon>Metazoa</taxon>
        <taxon>Ecdysozoa</taxon>
        <taxon>Arthropoda</taxon>
        <taxon>Hexapoda</taxon>
        <taxon>Insecta</taxon>
        <taxon>Pterygota</taxon>
        <taxon>Neoptera</taxon>
        <taxon>Endopterygota</taxon>
        <taxon>Lepidoptera</taxon>
        <taxon>Glossata</taxon>
        <taxon>Ditrysia</taxon>
        <taxon>Tortricoidea</taxon>
        <taxon>Tortricidae</taxon>
        <taxon>Tortricinae</taxon>
        <taxon>Choristoneura</taxon>
    </lineage>
</organism>
<accession>A0ACC0KU88</accession>